<dbReference type="GO" id="GO:0000226">
    <property type="term" value="P:microtubule cytoskeleton organization"/>
    <property type="evidence" value="ECO:0007669"/>
    <property type="project" value="TreeGrafter"/>
</dbReference>
<sequence>MNSAMTSSADSILSKLTVSPQTIQEGKRAEHSLDNISSPLAEITSPLSRNSSTRSMRVTGARRIPNAERERRSSRRSASATTSMSPAQAFLLSWNREGITAEPAQERPDDEGKSFGSKTKYIIGRTINQGGFGVIKEAHTMTDSGQKLVLAVKIVRKAVTEGESADGDKLHQDLEHEVSVWRWLEHPHILRLHEVYESEFATFCVMDLNVGGTLFDEVRKCRASAAQNDGRKGLKPKLARSYAYQLASALRYLHQDMRVCHRDVKLENCLIDMSVAAAEREEGGNLRLCDFGLADFLHSDSTVDEVSPERSGIAPPTPAHSRHPTTSSVIGTLEYASPRGLSVNRKLFETAGDVWAFGVIVYALCTGELPFRHPMPAKTVELILQAEWDDGALKRAAAGSDAVIELVQGCLEREIGGRWTVGEVLGSVWFEGCGGGRRGGEGGW</sequence>
<dbReference type="GO" id="GO:0004674">
    <property type="term" value="F:protein serine/threonine kinase activity"/>
    <property type="evidence" value="ECO:0007669"/>
    <property type="project" value="TreeGrafter"/>
</dbReference>
<dbReference type="SMART" id="SM00220">
    <property type="entry name" value="S_TKc"/>
    <property type="match status" value="1"/>
</dbReference>
<comment type="caution">
    <text evidence="5">The sequence shown here is derived from an EMBL/GenBank/DDBJ whole genome shotgun (WGS) entry which is preliminary data.</text>
</comment>
<dbReference type="InterPro" id="IPR008271">
    <property type="entry name" value="Ser/Thr_kinase_AS"/>
</dbReference>
<accession>A0A4U0XMW6</accession>
<organism evidence="5 6">
    <name type="scientific">Friedmanniomyces simplex</name>
    <dbReference type="NCBI Taxonomy" id="329884"/>
    <lineage>
        <taxon>Eukaryota</taxon>
        <taxon>Fungi</taxon>
        <taxon>Dikarya</taxon>
        <taxon>Ascomycota</taxon>
        <taxon>Pezizomycotina</taxon>
        <taxon>Dothideomycetes</taxon>
        <taxon>Dothideomycetidae</taxon>
        <taxon>Mycosphaerellales</taxon>
        <taxon>Teratosphaeriaceae</taxon>
        <taxon>Friedmanniomyces</taxon>
    </lineage>
</organism>
<dbReference type="SUPFAM" id="SSF56112">
    <property type="entry name" value="Protein kinase-like (PK-like)"/>
    <property type="match status" value="1"/>
</dbReference>
<dbReference type="Gene3D" id="1.10.510.10">
    <property type="entry name" value="Transferase(Phosphotransferase) domain 1"/>
    <property type="match status" value="1"/>
</dbReference>
<reference evidence="5 6" key="1">
    <citation type="submission" date="2017-03" db="EMBL/GenBank/DDBJ databases">
        <title>Genomes of endolithic fungi from Antarctica.</title>
        <authorList>
            <person name="Coleine C."/>
            <person name="Masonjones S."/>
            <person name="Stajich J.E."/>
        </authorList>
    </citation>
    <scope>NUCLEOTIDE SEQUENCE [LARGE SCALE GENOMIC DNA]</scope>
    <source>
        <strain evidence="5 6">CCFEE 5184</strain>
    </source>
</reference>
<evidence type="ECO:0000256" key="1">
    <source>
        <dbReference type="ARBA" id="ARBA00022741"/>
    </source>
</evidence>
<dbReference type="PROSITE" id="PS00108">
    <property type="entry name" value="PROTEIN_KINASE_ST"/>
    <property type="match status" value="1"/>
</dbReference>
<dbReference type="PANTHER" id="PTHR24346">
    <property type="entry name" value="MAP/MICROTUBULE AFFINITY-REGULATING KINASE"/>
    <property type="match status" value="1"/>
</dbReference>
<dbReference type="GO" id="GO:0035556">
    <property type="term" value="P:intracellular signal transduction"/>
    <property type="evidence" value="ECO:0007669"/>
    <property type="project" value="TreeGrafter"/>
</dbReference>
<evidence type="ECO:0000313" key="6">
    <source>
        <dbReference type="Proteomes" id="UP000309340"/>
    </source>
</evidence>
<dbReference type="Gene3D" id="3.30.200.20">
    <property type="entry name" value="Phosphorylase Kinase, domain 1"/>
    <property type="match status" value="1"/>
</dbReference>
<keyword evidence="2" id="KW-0067">ATP-binding</keyword>
<keyword evidence="6" id="KW-1185">Reference proteome</keyword>
<name>A0A4U0XMW6_9PEZI</name>
<protein>
    <recommendedName>
        <fullName evidence="4">Protein kinase domain-containing protein</fullName>
    </recommendedName>
</protein>
<dbReference type="GO" id="GO:0005737">
    <property type="term" value="C:cytoplasm"/>
    <property type="evidence" value="ECO:0007669"/>
    <property type="project" value="TreeGrafter"/>
</dbReference>
<dbReference type="PROSITE" id="PS50011">
    <property type="entry name" value="PROTEIN_KINASE_DOM"/>
    <property type="match status" value="1"/>
</dbReference>
<dbReference type="OrthoDB" id="4062651at2759"/>
<feature type="compositionally biased region" description="Polar residues" evidence="3">
    <location>
        <begin position="45"/>
        <end position="56"/>
    </location>
</feature>
<evidence type="ECO:0000256" key="2">
    <source>
        <dbReference type="ARBA" id="ARBA00022840"/>
    </source>
</evidence>
<dbReference type="InterPro" id="IPR000719">
    <property type="entry name" value="Prot_kinase_dom"/>
</dbReference>
<keyword evidence="1" id="KW-0547">Nucleotide-binding</keyword>
<dbReference type="Proteomes" id="UP000309340">
    <property type="component" value="Unassembled WGS sequence"/>
</dbReference>
<proteinExistence type="predicted"/>
<dbReference type="EMBL" id="NAJQ01000107">
    <property type="protein sequence ID" value="TKA78682.1"/>
    <property type="molecule type" value="Genomic_DNA"/>
</dbReference>
<dbReference type="STRING" id="329884.A0A4U0XMW6"/>
<dbReference type="AlphaFoldDB" id="A0A4U0XMW6"/>
<evidence type="ECO:0000256" key="3">
    <source>
        <dbReference type="SAM" id="MobiDB-lite"/>
    </source>
</evidence>
<dbReference type="InterPro" id="IPR011009">
    <property type="entry name" value="Kinase-like_dom_sf"/>
</dbReference>
<dbReference type="GO" id="GO:0005524">
    <property type="term" value="F:ATP binding"/>
    <property type="evidence" value="ECO:0007669"/>
    <property type="project" value="UniProtKB-KW"/>
</dbReference>
<dbReference type="Pfam" id="PF00069">
    <property type="entry name" value="Pkinase"/>
    <property type="match status" value="1"/>
</dbReference>
<dbReference type="PANTHER" id="PTHR24346:SF76">
    <property type="entry name" value="NON-SPECIFIC SERINE_THREONINE PROTEIN KINASE"/>
    <property type="match status" value="1"/>
</dbReference>
<gene>
    <name evidence="5" type="ORF">B0A55_04494</name>
</gene>
<evidence type="ECO:0000313" key="5">
    <source>
        <dbReference type="EMBL" id="TKA78682.1"/>
    </source>
</evidence>
<feature type="region of interest" description="Disordered" evidence="3">
    <location>
        <begin position="306"/>
        <end position="326"/>
    </location>
</feature>
<feature type="domain" description="Protein kinase" evidence="4">
    <location>
        <begin position="121"/>
        <end position="430"/>
    </location>
</feature>
<feature type="region of interest" description="Disordered" evidence="3">
    <location>
        <begin position="23"/>
        <end position="84"/>
    </location>
</feature>
<evidence type="ECO:0000259" key="4">
    <source>
        <dbReference type="PROSITE" id="PS50011"/>
    </source>
</evidence>